<comment type="caution">
    <text evidence="3">The sequence shown here is derived from an EMBL/GenBank/DDBJ whole genome shotgun (WGS) entry which is preliminary data.</text>
</comment>
<dbReference type="Gene3D" id="3.40.50.1980">
    <property type="entry name" value="Nitrogenase molybdenum iron protein domain"/>
    <property type="match status" value="2"/>
</dbReference>
<evidence type="ECO:0000256" key="1">
    <source>
        <dbReference type="ARBA" id="ARBA00023231"/>
    </source>
</evidence>
<evidence type="ECO:0000259" key="2">
    <source>
        <dbReference type="Pfam" id="PF00148"/>
    </source>
</evidence>
<proteinExistence type="predicted"/>
<sequence length="105" mass="11632">IAVSTTCMAEVIGDDLNAFIKTSKEKGSVPEEYDVPFAHTPAFVGSHITGYDNALKGIMEHFWAKKERTENETINIVMGFDGYAVGNIRELKRVLKEMGIKAIIL</sequence>
<feature type="non-terminal residue" evidence="3">
    <location>
        <position position="105"/>
    </location>
</feature>
<dbReference type="InterPro" id="IPR000318">
    <property type="entry name" value="Nase_comp1_CS"/>
</dbReference>
<evidence type="ECO:0000313" key="3">
    <source>
        <dbReference type="EMBL" id="EQD77418.1"/>
    </source>
</evidence>
<dbReference type="PROSITE" id="PS00090">
    <property type="entry name" value="NITROGENASE_1_2"/>
    <property type="match status" value="1"/>
</dbReference>
<keyword evidence="1" id="KW-0535">Nitrogen fixation</keyword>
<dbReference type="PANTHER" id="PTHR33712">
    <property type="entry name" value="LIGHT-INDEPENDENT PROTOCHLOROPHYLLIDE REDUCTASE SUBUNIT B"/>
    <property type="match status" value="1"/>
</dbReference>
<organism evidence="3">
    <name type="scientific">mine drainage metagenome</name>
    <dbReference type="NCBI Taxonomy" id="410659"/>
    <lineage>
        <taxon>unclassified sequences</taxon>
        <taxon>metagenomes</taxon>
        <taxon>ecological metagenomes</taxon>
    </lineage>
</organism>
<dbReference type="EMBL" id="AUZX01002187">
    <property type="protein sequence ID" value="EQD77418.1"/>
    <property type="molecule type" value="Genomic_DNA"/>
</dbReference>
<reference evidence="3" key="1">
    <citation type="submission" date="2013-08" db="EMBL/GenBank/DDBJ databases">
        <authorList>
            <person name="Mendez C."/>
            <person name="Richter M."/>
            <person name="Ferrer M."/>
            <person name="Sanchez J."/>
        </authorList>
    </citation>
    <scope>NUCLEOTIDE SEQUENCE</scope>
</reference>
<accession>T1C8R0</accession>
<dbReference type="PANTHER" id="PTHR33712:SF7">
    <property type="entry name" value="LIGHT-INDEPENDENT PROTOCHLOROPHYLLIDE REDUCTASE SUBUNIT B"/>
    <property type="match status" value="1"/>
</dbReference>
<dbReference type="AlphaFoldDB" id="T1C8R0"/>
<dbReference type="SUPFAM" id="SSF53807">
    <property type="entry name" value="Helical backbone' metal receptor"/>
    <property type="match status" value="1"/>
</dbReference>
<feature type="non-terminal residue" evidence="3">
    <location>
        <position position="1"/>
    </location>
</feature>
<dbReference type="InterPro" id="IPR050152">
    <property type="entry name" value="ChlB/BchB/BchZ"/>
</dbReference>
<gene>
    <name evidence="3" type="ORF">B1A_02969</name>
</gene>
<dbReference type="Pfam" id="PF00148">
    <property type="entry name" value="Oxidored_nitro"/>
    <property type="match status" value="1"/>
</dbReference>
<name>T1C8R0_9ZZZZ</name>
<protein>
    <submittedName>
        <fullName evidence="3">NifK</fullName>
    </submittedName>
</protein>
<feature type="domain" description="Nitrogenase/oxidoreductase component 1" evidence="2">
    <location>
        <begin position="1"/>
        <end position="101"/>
    </location>
</feature>
<dbReference type="InterPro" id="IPR000510">
    <property type="entry name" value="Nase/OxRdtase_comp1"/>
</dbReference>
<dbReference type="GO" id="GO:0016163">
    <property type="term" value="F:nitrogenase activity"/>
    <property type="evidence" value="ECO:0007669"/>
    <property type="project" value="InterPro"/>
</dbReference>
<reference evidence="3" key="2">
    <citation type="journal article" date="2014" name="ISME J.">
        <title>Microbial stratification in low pH oxic and suboxic macroscopic growths along an acid mine drainage.</title>
        <authorList>
            <person name="Mendez-Garcia C."/>
            <person name="Mesa V."/>
            <person name="Sprenger R.R."/>
            <person name="Richter M."/>
            <person name="Diez M.S."/>
            <person name="Solano J."/>
            <person name="Bargiela R."/>
            <person name="Golyshina O.V."/>
            <person name="Manteca A."/>
            <person name="Ramos J.L."/>
            <person name="Gallego J.R."/>
            <person name="Llorente I."/>
            <person name="Martins Dos Santos V.A."/>
            <person name="Jensen O.N."/>
            <person name="Pelaez A.I."/>
            <person name="Sanchez J."/>
            <person name="Ferrer M."/>
        </authorList>
    </citation>
    <scope>NUCLEOTIDE SEQUENCE</scope>
</reference>